<reference evidence="2 3" key="1">
    <citation type="submission" date="2019-05" db="EMBL/GenBank/DDBJ databases">
        <title>Emergence of the Ug99 lineage of the wheat stem rust pathogen through somatic hybridization.</title>
        <authorList>
            <person name="Li F."/>
            <person name="Upadhyaya N.M."/>
            <person name="Sperschneider J."/>
            <person name="Matny O."/>
            <person name="Nguyen-Phuc H."/>
            <person name="Mago R."/>
            <person name="Raley C."/>
            <person name="Miller M.E."/>
            <person name="Silverstein K.A.T."/>
            <person name="Henningsen E."/>
            <person name="Hirsch C.D."/>
            <person name="Visser B."/>
            <person name="Pretorius Z.A."/>
            <person name="Steffenson B.J."/>
            <person name="Schwessinger B."/>
            <person name="Dodds P.N."/>
            <person name="Figueroa M."/>
        </authorList>
    </citation>
    <scope>NUCLEOTIDE SEQUENCE [LARGE SCALE GENOMIC DNA]</scope>
    <source>
        <strain evidence="2">21-0</strain>
    </source>
</reference>
<proteinExistence type="predicted"/>
<keyword evidence="3" id="KW-1185">Reference proteome</keyword>
<dbReference type="AlphaFoldDB" id="A0A5B0Q9E9"/>
<evidence type="ECO:0000313" key="3">
    <source>
        <dbReference type="Proteomes" id="UP000324748"/>
    </source>
</evidence>
<comment type="caution">
    <text evidence="2">The sequence shown here is derived from an EMBL/GenBank/DDBJ whole genome shotgun (WGS) entry which is preliminary data.</text>
</comment>
<gene>
    <name evidence="1" type="ORF">PGT21_001546</name>
    <name evidence="2" type="ORF">PGT21_001934</name>
</gene>
<protein>
    <submittedName>
        <fullName evidence="2">Uncharacterized protein</fullName>
    </submittedName>
</protein>
<name>A0A5B0Q9E9_PUCGR</name>
<evidence type="ECO:0000313" key="1">
    <source>
        <dbReference type="EMBL" id="KAA1109877.1"/>
    </source>
</evidence>
<accession>A0A5B0Q9E9</accession>
<dbReference type="EMBL" id="VSWC01000027">
    <property type="protein sequence ID" value="KAA1109896.1"/>
    <property type="molecule type" value="Genomic_DNA"/>
</dbReference>
<evidence type="ECO:0000313" key="2">
    <source>
        <dbReference type="EMBL" id="KAA1109896.1"/>
    </source>
</evidence>
<dbReference type="Proteomes" id="UP000324748">
    <property type="component" value="Unassembled WGS sequence"/>
</dbReference>
<sequence length="69" mass="7652">MFGRNQLARSSLLIEPAGSDPVIRSDQLIGRSLAREEVELLPRVYLARVEELIGPIGSEFSSDRDTPRA</sequence>
<organism evidence="2 3">
    <name type="scientific">Puccinia graminis f. sp. tritici</name>
    <dbReference type="NCBI Taxonomy" id="56615"/>
    <lineage>
        <taxon>Eukaryota</taxon>
        <taxon>Fungi</taxon>
        <taxon>Dikarya</taxon>
        <taxon>Basidiomycota</taxon>
        <taxon>Pucciniomycotina</taxon>
        <taxon>Pucciniomycetes</taxon>
        <taxon>Pucciniales</taxon>
        <taxon>Pucciniaceae</taxon>
        <taxon>Puccinia</taxon>
    </lineage>
</organism>
<dbReference type="EMBL" id="VSWC01000027">
    <property type="protein sequence ID" value="KAA1109877.1"/>
    <property type="molecule type" value="Genomic_DNA"/>
</dbReference>